<sequence>MLKKGSYLDRAVNALKSNSSLAFAHCATLMIGDCGGFTSSAYPLTEALVAAKHHVSSSIVFRRNDAVAFGGFDPKVVKWTDWSFGASLLSYRIGNDQANKIVYFSGPYYLYRTYTDPHRLSQQPISESEMVRVTVEICRPLFDKYYPDVNEGDIAEAVMAKKPTLLDCLTHIAKSDLIRARQFIRDRDLHCLTGTRSVALAP</sequence>
<protein>
    <submittedName>
        <fullName evidence="1">Uncharacterized protein</fullName>
    </submittedName>
</protein>
<dbReference type="AlphaFoldDB" id="A0A7G6T4R9"/>
<accession>A0A7G6T4R9</accession>
<dbReference type="InterPro" id="IPR029044">
    <property type="entry name" value="Nucleotide-diphossugar_trans"/>
</dbReference>
<evidence type="ECO:0000313" key="2">
    <source>
        <dbReference type="Proteomes" id="UP000515465"/>
    </source>
</evidence>
<geneLocation type="plasmid" evidence="1 2">
    <name>p_3</name>
</geneLocation>
<evidence type="ECO:0000313" key="1">
    <source>
        <dbReference type="EMBL" id="QND61751.1"/>
    </source>
</evidence>
<dbReference type="RefSeq" id="WP_183465545.1">
    <property type="nucleotide sequence ID" value="NZ_CP050298.1"/>
</dbReference>
<proteinExistence type="predicted"/>
<dbReference type="Proteomes" id="UP000515465">
    <property type="component" value="Plasmid p_3"/>
</dbReference>
<dbReference type="SUPFAM" id="SSF53448">
    <property type="entry name" value="Nucleotide-diphospho-sugar transferases"/>
    <property type="match status" value="1"/>
</dbReference>
<keyword evidence="1" id="KW-0614">Plasmid</keyword>
<gene>
    <name evidence="1" type="ORF">HB778_36450</name>
</gene>
<organism evidence="1 2">
    <name type="scientific">Mesorhizobium huakuii</name>
    <dbReference type="NCBI Taxonomy" id="28104"/>
    <lineage>
        <taxon>Bacteria</taxon>
        <taxon>Pseudomonadati</taxon>
        <taxon>Pseudomonadota</taxon>
        <taxon>Alphaproteobacteria</taxon>
        <taxon>Hyphomicrobiales</taxon>
        <taxon>Phyllobacteriaceae</taxon>
        <taxon>Mesorhizobium</taxon>
    </lineage>
</organism>
<reference evidence="1" key="1">
    <citation type="journal article" date="2020" name="Mol. Plant Microbe Interact.">
        <title>Complete genome sequences of four natural Pseudomonas isolates that catabolize a wide range of aromatic compounds relevant to lignin valorization.</title>
        <authorList>
            <person name="Hatmaker E.A."/>
            <person name="Presle G."/>
            <person name="Cannon O."/>
            <person name="Guss A.M."/>
            <person name="Elkins J.G."/>
        </authorList>
    </citation>
    <scope>NUCLEOTIDE SEQUENCE</scope>
    <source>
        <strain evidence="1">583</strain>
        <plasmid evidence="1">p_3</plasmid>
    </source>
</reference>
<dbReference type="EMBL" id="CP050298">
    <property type="protein sequence ID" value="QND61751.1"/>
    <property type="molecule type" value="Genomic_DNA"/>
</dbReference>
<name>A0A7G6T4R9_9HYPH</name>